<dbReference type="AlphaFoldDB" id="A0A1Q9ES46"/>
<accession>A0A1Q9ES46</accession>
<dbReference type="EMBL" id="LSRX01000082">
    <property type="protein sequence ID" value="OLQ10250.1"/>
    <property type="molecule type" value="Genomic_DNA"/>
</dbReference>
<gene>
    <name evidence="1" type="ORF">AK812_SmicGene6073</name>
</gene>
<sequence>MYTPVPKWTMLKGLGITAAQQVPLSSKSSRLILAEELVMPLLGLSPTTTATASTAGFNISSLVAFVQAGGRYVNVRSSSSHRNLQEMAWVLEEAGVTLSELFVSLHIDSADLSYTATILAVERILHSLRLSKLDLVLVGPGEAGGVSEEARELLAGSLAAVEDLRMRGQVVASPGAFDWPLDQMQRLLPLIPEPLAAMHLTFDSFAGSHMPSLKLCLMRGVPVILSGFVEQPGRLVFPMFLSEKNSQAARQGFAQRLAVLATAEWLRSKGVAVLVPGNFNSAQLVDMIRTVAHGASEQKVFLDEALQQHLDLNFWPGDLPRMYTIHFKPGATCTANLEVMSARECGLAMQELDKPGDVVTSGAAARGCTLYFHDKCSAIECAEAQFRAEGPLGAKRSVPVCQLDAAEPPEQGRTLFLSMCMGTEYFDKFCAPFLGSYRMVYGGFPSGWHSMRVWTIDVNASQLNRAKALFAGVHFEESSFEVLYRRLVDELADGTGFKDFLREDQDRTDDSRTGCFECQVGSTEFCDCDPRVHDEKVMLNNIFFLEWVLSQVKQTEGLGYQYVVVIDSDMLFAQQLARFLPREPAAEWEYAFTFYDRQHRVPWGSNEEVAKTRNAHVRINSGVQIFRYTEGVKAFLNTLLRVTLAAVDSGHAHSETDLPKEVLREFKAPGQAAIAWIVGLQNLLFEDCLVCWPEITSVGIEVSQDEKMALKIQGLPARFLNQAESVEQGILGPDTHMVHLKGLWWRLLLLNGTAHSTATRCLGWNSGAYQLWATLYLAWQPQHVVSAHVRRGQGDFCPDPSEWMIGL</sequence>
<name>A0A1Q9ES46_SYMMI</name>
<proteinExistence type="predicted"/>
<evidence type="ECO:0000313" key="1">
    <source>
        <dbReference type="EMBL" id="OLQ10250.1"/>
    </source>
</evidence>
<evidence type="ECO:0000313" key="2">
    <source>
        <dbReference type="Proteomes" id="UP000186817"/>
    </source>
</evidence>
<protein>
    <submittedName>
        <fullName evidence="1">Uncharacterized protein</fullName>
    </submittedName>
</protein>
<keyword evidence="2" id="KW-1185">Reference proteome</keyword>
<dbReference type="SUPFAM" id="SSF51430">
    <property type="entry name" value="NAD(P)-linked oxidoreductase"/>
    <property type="match status" value="1"/>
</dbReference>
<dbReference type="Gene3D" id="3.20.20.100">
    <property type="entry name" value="NADP-dependent oxidoreductase domain"/>
    <property type="match status" value="1"/>
</dbReference>
<comment type="caution">
    <text evidence="1">The sequence shown here is derived from an EMBL/GenBank/DDBJ whole genome shotgun (WGS) entry which is preliminary data.</text>
</comment>
<dbReference type="OrthoDB" id="410514at2759"/>
<dbReference type="InterPro" id="IPR036812">
    <property type="entry name" value="NAD(P)_OxRdtase_dom_sf"/>
</dbReference>
<organism evidence="1 2">
    <name type="scientific">Symbiodinium microadriaticum</name>
    <name type="common">Dinoflagellate</name>
    <name type="synonym">Zooxanthella microadriatica</name>
    <dbReference type="NCBI Taxonomy" id="2951"/>
    <lineage>
        <taxon>Eukaryota</taxon>
        <taxon>Sar</taxon>
        <taxon>Alveolata</taxon>
        <taxon>Dinophyceae</taxon>
        <taxon>Suessiales</taxon>
        <taxon>Symbiodiniaceae</taxon>
        <taxon>Symbiodinium</taxon>
    </lineage>
</organism>
<dbReference type="Proteomes" id="UP000186817">
    <property type="component" value="Unassembled WGS sequence"/>
</dbReference>
<reference evidence="1 2" key="1">
    <citation type="submission" date="2016-02" db="EMBL/GenBank/DDBJ databases">
        <title>Genome analysis of coral dinoflagellate symbionts highlights evolutionary adaptations to a symbiotic lifestyle.</title>
        <authorList>
            <person name="Aranda M."/>
            <person name="Li Y."/>
            <person name="Liew Y.J."/>
            <person name="Baumgarten S."/>
            <person name="Simakov O."/>
            <person name="Wilson M."/>
            <person name="Piel J."/>
            <person name="Ashoor H."/>
            <person name="Bougouffa S."/>
            <person name="Bajic V.B."/>
            <person name="Ryu T."/>
            <person name="Ravasi T."/>
            <person name="Bayer T."/>
            <person name="Micklem G."/>
            <person name="Kim H."/>
            <person name="Bhak J."/>
            <person name="Lajeunesse T.C."/>
            <person name="Voolstra C.R."/>
        </authorList>
    </citation>
    <scope>NUCLEOTIDE SEQUENCE [LARGE SCALE GENOMIC DNA]</scope>
    <source>
        <strain evidence="1 2">CCMP2467</strain>
    </source>
</reference>